<dbReference type="PANTHER" id="PTHR31159:SF1">
    <property type="entry name" value="COMM DOMAIN-CONTAINING PROTEIN 3"/>
    <property type="match status" value="1"/>
</dbReference>
<accession>A0A8J5UXE5</accession>
<dbReference type="AlphaFoldDB" id="A0A8J5UXE5"/>
<gene>
    <name evidence="4" type="ORF">G9C98_001009</name>
</gene>
<organism evidence="4 5">
    <name type="scientific">Cotesia typhae</name>
    <dbReference type="NCBI Taxonomy" id="2053667"/>
    <lineage>
        <taxon>Eukaryota</taxon>
        <taxon>Metazoa</taxon>
        <taxon>Ecdysozoa</taxon>
        <taxon>Arthropoda</taxon>
        <taxon>Hexapoda</taxon>
        <taxon>Insecta</taxon>
        <taxon>Pterygota</taxon>
        <taxon>Neoptera</taxon>
        <taxon>Endopterygota</taxon>
        <taxon>Hymenoptera</taxon>
        <taxon>Apocrita</taxon>
        <taxon>Ichneumonoidea</taxon>
        <taxon>Braconidae</taxon>
        <taxon>Microgastrinae</taxon>
        <taxon>Cotesia</taxon>
    </lineage>
</organism>
<comment type="caution">
    <text evidence="4">The sequence shown here is derived from an EMBL/GenBank/DDBJ whole genome shotgun (WGS) entry which is preliminary data.</text>
</comment>
<dbReference type="Pfam" id="PF21672">
    <property type="entry name" value="COMM_HN"/>
    <property type="match status" value="1"/>
</dbReference>
<dbReference type="PANTHER" id="PTHR31159">
    <property type="entry name" value="COMM DOMAIN-CONTAINING PROTEIN 3"/>
    <property type="match status" value="1"/>
</dbReference>
<dbReference type="Proteomes" id="UP000729913">
    <property type="component" value="Unassembled WGS sequence"/>
</dbReference>
<evidence type="ECO:0000313" key="5">
    <source>
        <dbReference type="Proteomes" id="UP000729913"/>
    </source>
</evidence>
<comment type="similarity">
    <text evidence="2">Belongs to the COMM domain-containing protein 3 family.</text>
</comment>
<keyword evidence="5" id="KW-1185">Reference proteome</keyword>
<reference evidence="4" key="1">
    <citation type="submission" date="2020-03" db="EMBL/GenBank/DDBJ databases">
        <authorList>
            <person name="Chebbi M.A."/>
            <person name="Drezen J.M."/>
        </authorList>
    </citation>
    <scope>NUCLEOTIDE SEQUENCE</scope>
    <source>
        <tissue evidence="4">Whole body</tissue>
    </source>
</reference>
<dbReference type="EMBL" id="JAAOIC020000054">
    <property type="protein sequence ID" value="KAG8035581.1"/>
    <property type="molecule type" value="Genomic_DNA"/>
</dbReference>
<evidence type="ECO:0000256" key="2">
    <source>
        <dbReference type="ARBA" id="ARBA00093469"/>
    </source>
</evidence>
<protein>
    <recommendedName>
        <fullName evidence="1">COMM domain-containing protein 3</fullName>
    </recommendedName>
</protein>
<sequence length="203" mass="23505">MELPDTLKNNLRIIKTSVSDELFDKLLSDCNNMLMNVIIDNSKDKMKLSWSSDTKPELCKAIYSDYISIIKEAARNNYDPENLSDYLQTTGIFNHTQIQKLCQIYYKQIKTPMVLHLSSIGDSHQCIVDINWRLDCCLKTSNNNYMNNCIYHIKLTTKRGGTINDVDFTCTIEGLHELVYKIKDIVRHMEKLVQRNCGDKALK</sequence>
<dbReference type="OrthoDB" id="1917519at2759"/>
<reference evidence="4" key="2">
    <citation type="submission" date="2021-04" db="EMBL/GenBank/DDBJ databases">
        <title>Genome-wide patterns of bracovirus chromosomal integration into multiple host tissues during parasitism.</title>
        <authorList>
            <person name="Chebbi M.A.C."/>
        </authorList>
    </citation>
    <scope>NUCLEOTIDE SEQUENCE</scope>
    <source>
        <tissue evidence="4">Whole body</tissue>
    </source>
</reference>
<feature type="domain" description="COMM" evidence="3">
    <location>
        <begin position="126"/>
        <end position="193"/>
    </location>
</feature>
<dbReference type="Pfam" id="PF07258">
    <property type="entry name" value="COMM_domain"/>
    <property type="match status" value="1"/>
</dbReference>
<name>A0A8J5UXE5_9HYME</name>
<evidence type="ECO:0000259" key="3">
    <source>
        <dbReference type="PROSITE" id="PS51269"/>
    </source>
</evidence>
<proteinExistence type="inferred from homology"/>
<evidence type="ECO:0000313" key="4">
    <source>
        <dbReference type="EMBL" id="KAG8035581.1"/>
    </source>
</evidence>
<dbReference type="InterPro" id="IPR037355">
    <property type="entry name" value="COMMD3"/>
</dbReference>
<dbReference type="PROSITE" id="PS51269">
    <property type="entry name" value="COMM"/>
    <property type="match status" value="1"/>
</dbReference>
<dbReference type="GO" id="GO:0006814">
    <property type="term" value="P:sodium ion transport"/>
    <property type="evidence" value="ECO:0007669"/>
    <property type="project" value="InterPro"/>
</dbReference>
<dbReference type="InterPro" id="IPR017920">
    <property type="entry name" value="COMM"/>
</dbReference>
<evidence type="ECO:0000256" key="1">
    <source>
        <dbReference type="ARBA" id="ARBA00016548"/>
    </source>
</evidence>